<sequence length="60" mass="7029">MEGAERWDTAECSRHHNFFALDLFAYLRYGARRMSRNEDLRGPQFHLPGVSLGNWNMAKT</sequence>
<keyword evidence="2" id="KW-1185">Reference proteome</keyword>
<evidence type="ECO:0000313" key="1">
    <source>
        <dbReference type="EMBL" id="GAA5505243.1"/>
    </source>
</evidence>
<evidence type="ECO:0000313" key="2">
    <source>
        <dbReference type="Proteomes" id="UP001416858"/>
    </source>
</evidence>
<dbReference type="EMBL" id="BAABRO010000001">
    <property type="protein sequence ID" value="GAA5505243.1"/>
    <property type="molecule type" value="Genomic_DNA"/>
</dbReference>
<dbReference type="Proteomes" id="UP001416858">
    <property type="component" value="Unassembled WGS sequence"/>
</dbReference>
<comment type="caution">
    <text evidence="1">The sequence shown here is derived from an EMBL/GenBank/DDBJ whole genome shotgun (WGS) entry which is preliminary data.</text>
</comment>
<gene>
    <name evidence="1" type="ORF">Rcae01_00685</name>
</gene>
<name>A0ABP9VJ60_9BACT</name>
<organism evidence="1 2">
    <name type="scientific">Novipirellula caenicola</name>
    <dbReference type="NCBI Taxonomy" id="1536901"/>
    <lineage>
        <taxon>Bacteria</taxon>
        <taxon>Pseudomonadati</taxon>
        <taxon>Planctomycetota</taxon>
        <taxon>Planctomycetia</taxon>
        <taxon>Pirellulales</taxon>
        <taxon>Pirellulaceae</taxon>
        <taxon>Novipirellula</taxon>
    </lineage>
</organism>
<accession>A0ABP9VJ60</accession>
<proteinExistence type="predicted"/>
<reference evidence="1 2" key="1">
    <citation type="submission" date="2024-02" db="EMBL/GenBank/DDBJ databases">
        <title>Rhodopirellula caenicola NBRC 110016.</title>
        <authorList>
            <person name="Ichikawa N."/>
            <person name="Katano-Makiyama Y."/>
            <person name="Hidaka K."/>
        </authorList>
    </citation>
    <scope>NUCLEOTIDE SEQUENCE [LARGE SCALE GENOMIC DNA]</scope>
    <source>
        <strain evidence="1 2">NBRC 110016</strain>
    </source>
</reference>
<protein>
    <submittedName>
        <fullName evidence="1">Uncharacterized protein</fullName>
    </submittedName>
</protein>